<evidence type="ECO:0000256" key="5">
    <source>
        <dbReference type="ARBA" id="ARBA00023014"/>
    </source>
</evidence>
<dbReference type="PANTHER" id="PTHR43409:SF7">
    <property type="entry name" value="BLL1977 PROTEIN"/>
    <property type="match status" value="1"/>
</dbReference>
<evidence type="ECO:0000256" key="4">
    <source>
        <dbReference type="ARBA" id="ARBA00023004"/>
    </source>
</evidence>
<keyword evidence="3" id="KW-0479">Metal-binding</keyword>
<organism evidence="6">
    <name type="scientific">marine metagenome</name>
    <dbReference type="NCBI Taxonomy" id="408172"/>
    <lineage>
        <taxon>unclassified sequences</taxon>
        <taxon>metagenomes</taxon>
        <taxon>ecological metagenomes</taxon>
    </lineage>
</organism>
<keyword evidence="5" id="KW-0411">Iron-sulfur</keyword>
<dbReference type="PANTHER" id="PTHR43409">
    <property type="entry name" value="ANAEROBIC MAGNESIUM-PROTOPORPHYRIN IX MONOMETHYL ESTER CYCLASE-RELATED"/>
    <property type="match status" value="1"/>
</dbReference>
<comment type="cofactor">
    <cofactor evidence="1">
        <name>[4Fe-4S] cluster</name>
        <dbReference type="ChEBI" id="CHEBI:49883"/>
    </cofactor>
</comment>
<name>A0A382HMG5_9ZZZZ</name>
<dbReference type="InterPro" id="IPR051198">
    <property type="entry name" value="BchE-like"/>
</dbReference>
<feature type="non-terminal residue" evidence="6">
    <location>
        <position position="1"/>
    </location>
</feature>
<evidence type="ECO:0000313" key="6">
    <source>
        <dbReference type="EMBL" id="SVB88275.1"/>
    </source>
</evidence>
<protein>
    <recommendedName>
        <fullName evidence="7">Radical SAM core domain-containing protein</fullName>
    </recommendedName>
</protein>
<keyword evidence="2" id="KW-0949">S-adenosyl-L-methionine</keyword>
<dbReference type="InterPro" id="IPR058240">
    <property type="entry name" value="rSAM_sf"/>
</dbReference>
<dbReference type="AlphaFoldDB" id="A0A382HMG5"/>
<evidence type="ECO:0000256" key="3">
    <source>
        <dbReference type="ARBA" id="ARBA00022723"/>
    </source>
</evidence>
<dbReference type="EMBL" id="UINC01062047">
    <property type="protein sequence ID" value="SVB88275.1"/>
    <property type="molecule type" value="Genomic_DNA"/>
</dbReference>
<evidence type="ECO:0008006" key="7">
    <source>
        <dbReference type="Google" id="ProtNLM"/>
    </source>
</evidence>
<gene>
    <name evidence="6" type="ORF">METZ01_LOCUS241129</name>
</gene>
<accession>A0A382HMG5</accession>
<proteinExistence type="predicted"/>
<sequence>ALGIESGERKIRLQASKGKFEDIDIDDVIDQIHKADIQVIANYLFGLSGDTAETMQKTFDLSLKLNTMAWNAYPVMPLPGSGLYKSALEEGYELPKSYEGYSFFSKDTLPLPTESLTPVEILQFRDNAFIKYHTSPSFLRKVKRKYGKVPVDNIKELVKLKLKRNIIGEIT</sequence>
<reference evidence="6" key="1">
    <citation type="submission" date="2018-05" db="EMBL/GenBank/DDBJ databases">
        <authorList>
            <person name="Lanie J.A."/>
            <person name="Ng W.-L."/>
            <person name="Kazmierczak K.M."/>
            <person name="Andrzejewski T.M."/>
            <person name="Davidsen T.M."/>
            <person name="Wayne K.J."/>
            <person name="Tettelin H."/>
            <person name="Glass J.I."/>
            <person name="Rusch D."/>
            <person name="Podicherti R."/>
            <person name="Tsui H.-C.T."/>
            <person name="Winkler M.E."/>
        </authorList>
    </citation>
    <scope>NUCLEOTIDE SEQUENCE</scope>
</reference>
<evidence type="ECO:0000256" key="1">
    <source>
        <dbReference type="ARBA" id="ARBA00001966"/>
    </source>
</evidence>
<keyword evidence="4" id="KW-0408">Iron</keyword>
<dbReference type="SUPFAM" id="SSF102114">
    <property type="entry name" value="Radical SAM enzymes"/>
    <property type="match status" value="1"/>
</dbReference>
<dbReference type="Gene3D" id="3.30.750.200">
    <property type="match status" value="1"/>
</dbReference>
<evidence type="ECO:0000256" key="2">
    <source>
        <dbReference type="ARBA" id="ARBA00022691"/>
    </source>
</evidence>
<dbReference type="GO" id="GO:0051536">
    <property type="term" value="F:iron-sulfur cluster binding"/>
    <property type="evidence" value="ECO:0007669"/>
    <property type="project" value="UniProtKB-KW"/>
</dbReference>
<dbReference type="GO" id="GO:0046872">
    <property type="term" value="F:metal ion binding"/>
    <property type="evidence" value="ECO:0007669"/>
    <property type="project" value="UniProtKB-KW"/>
</dbReference>